<name>A0A1M6MKI4_9ACTN</name>
<comment type="similarity">
    <text evidence="1">Belongs to the thioesterase PaaI family.</text>
</comment>
<sequence>MNNLPGWAAEVVSPLDTKIGLVLTELTPKRVVGTIPVDGNQQPFGLLHGGATATLVETLASMGAMAHGYPRRVGVGVDLNVTHLRAVKGGTVTGTAVAVHLGVSVVTYQVDVRDEEGRQTATGRLTCHMITLPGMGEA</sequence>
<dbReference type="OrthoDB" id="9798208at2"/>
<evidence type="ECO:0000313" key="5">
    <source>
        <dbReference type="Proteomes" id="UP000184512"/>
    </source>
</evidence>
<keyword evidence="2" id="KW-0378">Hydrolase</keyword>
<protein>
    <submittedName>
        <fullName evidence="4">Uncharacterized domain 1-containing protein</fullName>
    </submittedName>
</protein>
<gene>
    <name evidence="4" type="ORF">SAMN02745244_03383</name>
</gene>
<organism evidence="4 5">
    <name type="scientific">Tessaracoccus bendigoensis DSM 12906</name>
    <dbReference type="NCBI Taxonomy" id="1123357"/>
    <lineage>
        <taxon>Bacteria</taxon>
        <taxon>Bacillati</taxon>
        <taxon>Actinomycetota</taxon>
        <taxon>Actinomycetes</taxon>
        <taxon>Propionibacteriales</taxon>
        <taxon>Propionibacteriaceae</taxon>
        <taxon>Tessaracoccus</taxon>
    </lineage>
</organism>
<reference evidence="4 5" key="1">
    <citation type="submission" date="2016-11" db="EMBL/GenBank/DDBJ databases">
        <authorList>
            <person name="Jaros S."/>
            <person name="Januszkiewicz K."/>
            <person name="Wedrychowicz H."/>
        </authorList>
    </citation>
    <scope>NUCLEOTIDE SEQUENCE [LARGE SCALE GENOMIC DNA]</scope>
    <source>
        <strain evidence="4 5">DSM 12906</strain>
    </source>
</reference>
<dbReference type="InterPro" id="IPR006683">
    <property type="entry name" value="Thioestr_dom"/>
</dbReference>
<dbReference type="InterPro" id="IPR029069">
    <property type="entry name" value="HotDog_dom_sf"/>
</dbReference>
<dbReference type="EMBL" id="FQZG01000090">
    <property type="protein sequence ID" value="SHJ83906.1"/>
    <property type="molecule type" value="Genomic_DNA"/>
</dbReference>
<dbReference type="Gene3D" id="3.10.129.10">
    <property type="entry name" value="Hotdog Thioesterase"/>
    <property type="match status" value="1"/>
</dbReference>
<dbReference type="PANTHER" id="PTHR43240:SF5">
    <property type="entry name" value="1,4-DIHYDROXY-2-NAPHTHOYL-COA THIOESTERASE 1"/>
    <property type="match status" value="1"/>
</dbReference>
<dbReference type="NCBIfam" id="TIGR00369">
    <property type="entry name" value="unchar_dom_1"/>
    <property type="match status" value="1"/>
</dbReference>
<evidence type="ECO:0000259" key="3">
    <source>
        <dbReference type="Pfam" id="PF03061"/>
    </source>
</evidence>
<feature type="domain" description="Thioesterase" evidence="3">
    <location>
        <begin position="44"/>
        <end position="120"/>
    </location>
</feature>
<dbReference type="CDD" id="cd03443">
    <property type="entry name" value="PaaI_thioesterase"/>
    <property type="match status" value="1"/>
</dbReference>
<dbReference type="AlphaFoldDB" id="A0A1M6MKI4"/>
<evidence type="ECO:0000256" key="1">
    <source>
        <dbReference type="ARBA" id="ARBA00008324"/>
    </source>
</evidence>
<keyword evidence="5" id="KW-1185">Reference proteome</keyword>
<dbReference type="STRING" id="1123357.SAMN02745244_03383"/>
<dbReference type="SUPFAM" id="SSF54637">
    <property type="entry name" value="Thioesterase/thiol ester dehydrase-isomerase"/>
    <property type="match status" value="1"/>
</dbReference>
<dbReference type="InterPro" id="IPR003736">
    <property type="entry name" value="PAAI_dom"/>
</dbReference>
<accession>A0A1M6MKI4</accession>
<dbReference type="GO" id="GO:0005829">
    <property type="term" value="C:cytosol"/>
    <property type="evidence" value="ECO:0007669"/>
    <property type="project" value="TreeGrafter"/>
</dbReference>
<dbReference type="Proteomes" id="UP000184512">
    <property type="component" value="Unassembled WGS sequence"/>
</dbReference>
<dbReference type="GO" id="GO:0061522">
    <property type="term" value="F:1,4-dihydroxy-2-naphthoyl-CoA thioesterase activity"/>
    <property type="evidence" value="ECO:0007669"/>
    <property type="project" value="TreeGrafter"/>
</dbReference>
<dbReference type="PANTHER" id="PTHR43240">
    <property type="entry name" value="1,4-DIHYDROXY-2-NAPHTHOYL-COA THIOESTERASE 1"/>
    <property type="match status" value="1"/>
</dbReference>
<evidence type="ECO:0000313" key="4">
    <source>
        <dbReference type="EMBL" id="SHJ83906.1"/>
    </source>
</evidence>
<dbReference type="Pfam" id="PF03061">
    <property type="entry name" value="4HBT"/>
    <property type="match status" value="1"/>
</dbReference>
<proteinExistence type="inferred from homology"/>
<evidence type="ECO:0000256" key="2">
    <source>
        <dbReference type="ARBA" id="ARBA00022801"/>
    </source>
</evidence>
<dbReference type="RefSeq" id="WP_084189704.1">
    <property type="nucleotide sequence ID" value="NZ_FQZG01000090.1"/>
</dbReference>